<name>A0AAD8WMB0_LOLMU</name>
<accession>A0AAD8WMB0</accession>
<feature type="transmembrane region" description="Helical" evidence="6">
    <location>
        <begin position="105"/>
        <end position="127"/>
    </location>
</feature>
<organism evidence="9 10">
    <name type="scientific">Lolium multiflorum</name>
    <name type="common">Italian ryegrass</name>
    <name type="synonym">Lolium perenne subsp. multiflorum</name>
    <dbReference type="NCBI Taxonomy" id="4521"/>
    <lineage>
        <taxon>Eukaryota</taxon>
        <taxon>Viridiplantae</taxon>
        <taxon>Streptophyta</taxon>
        <taxon>Embryophyta</taxon>
        <taxon>Tracheophyta</taxon>
        <taxon>Spermatophyta</taxon>
        <taxon>Magnoliopsida</taxon>
        <taxon>Liliopsida</taxon>
        <taxon>Poales</taxon>
        <taxon>Poaceae</taxon>
        <taxon>BOP clade</taxon>
        <taxon>Pooideae</taxon>
        <taxon>Poodae</taxon>
        <taxon>Poeae</taxon>
        <taxon>Poeae Chloroplast Group 2 (Poeae type)</taxon>
        <taxon>Loliodinae</taxon>
        <taxon>Loliinae</taxon>
        <taxon>Lolium</taxon>
    </lineage>
</organism>
<feature type="region of interest" description="Disordered" evidence="7">
    <location>
        <begin position="351"/>
        <end position="374"/>
    </location>
</feature>
<evidence type="ECO:0000313" key="9">
    <source>
        <dbReference type="EMBL" id="KAK1665050.1"/>
    </source>
</evidence>
<evidence type="ECO:0000256" key="5">
    <source>
        <dbReference type="ARBA" id="ARBA00023136"/>
    </source>
</evidence>
<evidence type="ECO:0000313" key="10">
    <source>
        <dbReference type="Proteomes" id="UP001231189"/>
    </source>
</evidence>
<feature type="transmembrane region" description="Helical" evidence="6">
    <location>
        <begin position="251"/>
        <end position="271"/>
    </location>
</feature>
<dbReference type="InterPro" id="IPR000620">
    <property type="entry name" value="EamA_dom"/>
</dbReference>
<feature type="transmembrane region" description="Helical" evidence="6">
    <location>
        <begin position="68"/>
        <end position="93"/>
    </location>
</feature>
<feature type="transmembrane region" description="Helical" evidence="6">
    <location>
        <begin position="7"/>
        <end position="28"/>
    </location>
</feature>
<feature type="transmembrane region" description="Helical" evidence="6">
    <location>
        <begin position="139"/>
        <end position="159"/>
    </location>
</feature>
<evidence type="ECO:0000256" key="6">
    <source>
        <dbReference type="RuleBase" id="RU363077"/>
    </source>
</evidence>
<dbReference type="AlphaFoldDB" id="A0AAD8WMB0"/>
<dbReference type="GO" id="GO:0022857">
    <property type="term" value="F:transmembrane transporter activity"/>
    <property type="evidence" value="ECO:0007669"/>
    <property type="project" value="InterPro"/>
</dbReference>
<evidence type="ECO:0000256" key="2">
    <source>
        <dbReference type="ARBA" id="ARBA00007635"/>
    </source>
</evidence>
<dbReference type="Proteomes" id="UP001231189">
    <property type="component" value="Unassembled WGS sequence"/>
</dbReference>
<dbReference type="EMBL" id="JAUUTY010000003">
    <property type="protein sequence ID" value="KAK1665050.1"/>
    <property type="molecule type" value="Genomic_DNA"/>
</dbReference>
<keyword evidence="3 6" id="KW-0812">Transmembrane</keyword>
<feature type="domain" description="EamA" evidence="8">
    <location>
        <begin position="11"/>
        <end position="117"/>
    </location>
</feature>
<evidence type="ECO:0000256" key="1">
    <source>
        <dbReference type="ARBA" id="ARBA00004141"/>
    </source>
</evidence>
<dbReference type="GO" id="GO:0016020">
    <property type="term" value="C:membrane"/>
    <property type="evidence" value="ECO:0007669"/>
    <property type="project" value="UniProtKB-SubCell"/>
</dbReference>
<feature type="transmembrane region" description="Helical" evidence="6">
    <location>
        <begin position="309"/>
        <end position="327"/>
    </location>
</feature>
<feature type="transmembrane region" description="Helical" evidence="6">
    <location>
        <begin position="187"/>
        <end position="207"/>
    </location>
</feature>
<gene>
    <name evidence="9" type="ORF">QYE76_053209</name>
</gene>
<evidence type="ECO:0000256" key="7">
    <source>
        <dbReference type="SAM" id="MobiDB-lite"/>
    </source>
</evidence>
<evidence type="ECO:0000256" key="4">
    <source>
        <dbReference type="ARBA" id="ARBA00022989"/>
    </source>
</evidence>
<comment type="subcellular location">
    <subcellularLocation>
        <location evidence="1 6">Membrane</location>
        <topology evidence="1 6">Multi-pass membrane protein</topology>
    </subcellularLocation>
</comment>
<keyword evidence="4 6" id="KW-1133">Transmembrane helix</keyword>
<dbReference type="PANTHER" id="PTHR31218">
    <property type="entry name" value="WAT1-RELATED PROTEIN"/>
    <property type="match status" value="1"/>
</dbReference>
<feature type="domain" description="EamA" evidence="8">
    <location>
        <begin position="189"/>
        <end position="325"/>
    </location>
</feature>
<feature type="transmembrane region" description="Helical" evidence="6">
    <location>
        <begin position="219"/>
        <end position="239"/>
    </location>
</feature>
<keyword evidence="5 6" id="KW-0472">Membrane</keyword>
<dbReference type="Pfam" id="PF00892">
    <property type="entry name" value="EamA"/>
    <property type="match status" value="2"/>
</dbReference>
<sequence>MGNTAPYAVSFLLRFIYGVMQVLLKVAFNQGTSIYVLVFYRHVIATMFLLPVAFAIERKTAPQLSYKVSLKLFVHALYGMSASINISFVGLSYASATSASAVLNLLPVLTFFLALLLGAVSALMNMVQMESLKLKRFHGIVKVSGIVLCAAGVTVLALYQGPKLKSFIHHPVFHHASQVDTHPARSWILGILLQSFATAMFALWTVFQGPMLVEYPSMLLNAAVQVVFATVQSFLMALVMERDFSRWKLSLDVGLVAVIYCGVVVSAFSNYLQLWLIDKRGPVFVAVTAPLTFVITIILSLLIGEAVTLGSVMSGALMVGGLYNVLWGKRMEQALGKQQGRSAGNAARFDFEEQERGAPVPATQDLIKPLPGAR</sequence>
<protein>
    <recommendedName>
        <fullName evidence="6">WAT1-related protein</fullName>
    </recommendedName>
</protein>
<evidence type="ECO:0000259" key="8">
    <source>
        <dbReference type="Pfam" id="PF00892"/>
    </source>
</evidence>
<reference evidence="9" key="1">
    <citation type="submission" date="2023-07" db="EMBL/GenBank/DDBJ databases">
        <title>A chromosome-level genome assembly of Lolium multiflorum.</title>
        <authorList>
            <person name="Chen Y."/>
            <person name="Copetti D."/>
            <person name="Kolliker R."/>
            <person name="Studer B."/>
        </authorList>
    </citation>
    <scope>NUCLEOTIDE SEQUENCE</scope>
    <source>
        <strain evidence="9">02402/16</strain>
        <tissue evidence="9">Leaf</tissue>
    </source>
</reference>
<keyword evidence="10" id="KW-1185">Reference proteome</keyword>
<comment type="similarity">
    <text evidence="2 6">Belongs to the drug/metabolite transporter (DMT) superfamily. Plant drug/metabolite exporter (P-DME) (TC 2.A.7.4) family.</text>
</comment>
<proteinExistence type="inferred from homology"/>
<dbReference type="InterPro" id="IPR030184">
    <property type="entry name" value="WAT1-related"/>
</dbReference>
<comment type="caution">
    <text evidence="9">The sequence shown here is derived from an EMBL/GenBank/DDBJ whole genome shotgun (WGS) entry which is preliminary data.</text>
</comment>
<feature type="transmembrane region" description="Helical" evidence="6">
    <location>
        <begin position="34"/>
        <end position="56"/>
    </location>
</feature>
<feature type="transmembrane region" description="Helical" evidence="6">
    <location>
        <begin position="283"/>
        <end position="303"/>
    </location>
</feature>
<evidence type="ECO:0000256" key="3">
    <source>
        <dbReference type="ARBA" id="ARBA00022692"/>
    </source>
</evidence>